<keyword evidence="4" id="KW-0479">Metal-binding</keyword>
<gene>
    <name evidence="12" type="ORF">HMPREF0647_08000</name>
</gene>
<feature type="domain" description="Peptidase M16 C-terminal" evidence="11">
    <location>
        <begin position="703"/>
        <end position="871"/>
    </location>
</feature>
<dbReference type="InterPro" id="IPR011249">
    <property type="entry name" value="Metalloenz_LuxS/M16"/>
</dbReference>
<dbReference type="PANTHER" id="PTHR43690:SF34">
    <property type="entry name" value="ZINC PROTEASE PQQL-LIKE"/>
    <property type="match status" value="1"/>
</dbReference>
<feature type="chain" id="PRO_5001924992" evidence="9">
    <location>
        <begin position="21"/>
        <end position="938"/>
    </location>
</feature>
<dbReference type="GO" id="GO:0006508">
    <property type="term" value="P:proteolysis"/>
    <property type="evidence" value="ECO:0007669"/>
    <property type="project" value="UniProtKB-KW"/>
</dbReference>
<feature type="signal peptide" evidence="9">
    <location>
        <begin position="1"/>
        <end position="20"/>
    </location>
</feature>
<accession>A0A096BN46</accession>
<keyword evidence="5" id="KW-0378">Hydrolase</keyword>
<dbReference type="RefSeq" id="WP_036867602.1">
    <property type="nucleotide sequence ID" value="NZ_JRNQ01000050.1"/>
</dbReference>
<name>A0A096BN46_9BACT</name>
<proteinExistence type="inferred from homology"/>
<evidence type="ECO:0000256" key="4">
    <source>
        <dbReference type="ARBA" id="ARBA00022723"/>
    </source>
</evidence>
<evidence type="ECO:0000256" key="9">
    <source>
        <dbReference type="SAM" id="SignalP"/>
    </source>
</evidence>
<dbReference type="PANTHER" id="PTHR43690">
    <property type="entry name" value="NARDILYSIN"/>
    <property type="match status" value="1"/>
</dbReference>
<organism evidence="12 13">
    <name type="scientific">Prevotella bivia DNF00320</name>
    <dbReference type="NCBI Taxonomy" id="1401068"/>
    <lineage>
        <taxon>Bacteria</taxon>
        <taxon>Pseudomonadati</taxon>
        <taxon>Bacteroidota</taxon>
        <taxon>Bacteroidia</taxon>
        <taxon>Bacteroidales</taxon>
        <taxon>Prevotellaceae</taxon>
        <taxon>Prevotella</taxon>
    </lineage>
</organism>
<sequence length="938" mass="105774">MKLKQLLLLSFCFVAGMVSAQQMGPIPTNKNVRQGKLSNGLTYYILHNEWPEHVANFYIAQRVGAIQENDDQRGLAHFLEHMAFNGSENFPDSTLLEFTRSLGVEFGTDLNAYTSIDQTVYRVCNVPTKRQSALDSCLLIMKDWSNGLTLADKEIDKERGVIHQEWQLGSSPSMRIYERVLPKMYPGSKYGYRLPIGLMSVVDNFPYKALRDYYKKWYRPDNQCIIVVGDVDVDHTEAQIKKLWANVVTPANAAKVVDELVPDNKEAIYIVDKDKELQNTSVSLAMKHDVYPDSEKNDQTYYIDGYAKSLIGMMLNQRLTELLQKADCPFTSAYGYDGNYILSKTKGAFILDATAKEGKGLEALASIYREALRIRQFGFTATEFERAKANYLSEKESQYTNRNKKTNNSYGDELRDHYLANEPIPSPEDEYQLLKRIAEMPALNVNAINMYVKELISDKDSNLVVSLFEQEKAGKQYITEAQLANVIKNVRAEKLEAWVDNVKQEPLLDETKLPKAGKIVKETENKVLGYKVLTLSNGARVLLKKTDYKDNEIQFTGYSKGGKSLYGAADFDNLKLFDIYLSTCGLGNFTNQELSKALAGKEVNMNVSLTEISQRIGGSCVPKDVETMMQLAYLHFTDIRKDEAELGAIKAQLETALKNKDLSPEAVYSDSLTYTITGHNPRFSPLQLSTVQKANIDRILQIWKERFASPGQFTYMFVGNFDEATLRPLIEKYLACLPTGKAENFVQYSRLVDGKVSNKFTRKSETPKAIAFEFWRQPASYTLENSVLADAAGQVLSMVYLKDIREDASAAYSVGAGGSLSKEGNKSYIQIQAYCPMDPTKSDLAVKLLHDGFKNNTMKIDTDKLQKVKDNMLKNADIDAKSNNHWASVIEELDRFGVDFHTDYKKVVNAMTPEKLANFLKGVYQSGNQIEVVMTPAK</sequence>
<dbReference type="SUPFAM" id="SSF63411">
    <property type="entry name" value="LuxS/MPP-like metallohydrolase"/>
    <property type="match status" value="4"/>
</dbReference>
<evidence type="ECO:0000259" key="11">
    <source>
        <dbReference type="Pfam" id="PF05193"/>
    </source>
</evidence>
<evidence type="ECO:0000256" key="7">
    <source>
        <dbReference type="ARBA" id="ARBA00023049"/>
    </source>
</evidence>
<feature type="domain" description="Peptidase M16 N-terminal" evidence="10">
    <location>
        <begin position="47"/>
        <end position="167"/>
    </location>
</feature>
<dbReference type="GO" id="GO:0046872">
    <property type="term" value="F:metal ion binding"/>
    <property type="evidence" value="ECO:0007669"/>
    <property type="project" value="UniProtKB-KW"/>
</dbReference>
<keyword evidence="9" id="KW-0732">Signal</keyword>
<evidence type="ECO:0000313" key="12">
    <source>
        <dbReference type="EMBL" id="KGF44117.1"/>
    </source>
</evidence>
<evidence type="ECO:0000256" key="6">
    <source>
        <dbReference type="ARBA" id="ARBA00022833"/>
    </source>
</evidence>
<dbReference type="Gene3D" id="3.30.830.10">
    <property type="entry name" value="Metalloenzyme, LuxS/M16 peptidase-like"/>
    <property type="match status" value="4"/>
</dbReference>
<dbReference type="InterPro" id="IPR050626">
    <property type="entry name" value="Peptidase_M16"/>
</dbReference>
<evidence type="ECO:0000256" key="5">
    <source>
        <dbReference type="ARBA" id="ARBA00022801"/>
    </source>
</evidence>
<evidence type="ECO:0000256" key="8">
    <source>
        <dbReference type="RuleBase" id="RU004447"/>
    </source>
</evidence>
<evidence type="ECO:0000313" key="13">
    <source>
        <dbReference type="Proteomes" id="UP000029525"/>
    </source>
</evidence>
<comment type="similarity">
    <text evidence="2 8">Belongs to the peptidase M16 family.</text>
</comment>
<dbReference type="InterPro" id="IPR001431">
    <property type="entry name" value="Pept_M16_Zn_BS"/>
</dbReference>
<comment type="caution">
    <text evidence="12">The sequence shown here is derived from an EMBL/GenBank/DDBJ whole genome shotgun (WGS) entry which is preliminary data.</text>
</comment>
<dbReference type="OrthoDB" id="9811314at2"/>
<dbReference type="GO" id="GO:0004222">
    <property type="term" value="F:metalloendopeptidase activity"/>
    <property type="evidence" value="ECO:0007669"/>
    <property type="project" value="InterPro"/>
</dbReference>
<evidence type="ECO:0000256" key="2">
    <source>
        <dbReference type="ARBA" id="ARBA00007261"/>
    </source>
</evidence>
<dbReference type="PROSITE" id="PS00143">
    <property type="entry name" value="INSULINASE"/>
    <property type="match status" value="1"/>
</dbReference>
<dbReference type="InterPro" id="IPR007863">
    <property type="entry name" value="Peptidase_M16_C"/>
</dbReference>
<evidence type="ECO:0000259" key="10">
    <source>
        <dbReference type="Pfam" id="PF00675"/>
    </source>
</evidence>
<dbReference type="Proteomes" id="UP000029525">
    <property type="component" value="Unassembled WGS sequence"/>
</dbReference>
<dbReference type="Pfam" id="PF00675">
    <property type="entry name" value="Peptidase_M16"/>
    <property type="match status" value="1"/>
</dbReference>
<feature type="domain" description="Peptidase M16 C-terminal" evidence="11">
    <location>
        <begin position="205"/>
        <end position="390"/>
    </location>
</feature>
<keyword evidence="6" id="KW-0862">Zinc</keyword>
<evidence type="ECO:0000256" key="1">
    <source>
        <dbReference type="ARBA" id="ARBA00001947"/>
    </source>
</evidence>
<dbReference type="InterPro" id="IPR011765">
    <property type="entry name" value="Pept_M16_N"/>
</dbReference>
<protein>
    <submittedName>
        <fullName evidence="12">Peptidase M16</fullName>
    </submittedName>
</protein>
<dbReference type="Pfam" id="PF05193">
    <property type="entry name" value="Peptidase_M16_C"/>
    <property type="match status" value="2"/>
</dbReference>
<dbReference type="AlphaFoldDB" id="A0A096BN46"/>
<dbReference type="EMBL" id="JRNQ01000050">
    <property type="protein sequence ID" value="KGF44117.1"/>
    <property type="molecule type" value="Genomic_DNA"/>
</dbReference>
<keyword evidence="7" id="KW-0482">Metalloprotease</keyword>
<evidence type="ECO:0000256" key="3">
    <source>
        <dbReference type="ARBA" id="ARBA00022670"/>
    </source>
</evidence>
<comment type="cofactor">
    <cofactor evidence="1">
        <name>Zn(2+)</name>
        <dbReference type="ChEBI" id="CHEBI:29105"/>
    </cofactor>
</comment>
<reference evidence="12 13" key="1">
    <citation type="submission" date="2014-07" db="EMBL/GenBank/DDBJ databases">
        <authorList>
            <person name="McCorrison J."/>
            <person name="Sanka R."/>
            <person name="Torralba M."/>
            <person name="Gillis M."/>
            <person name="Haft D.H."/>
            <person name="Methe B."/>
            <person name="Sutton G."/>
            <person name="Nelson K.E."/>
        </authorList>
    </citation>
    <scope>NUCLEOTIDE SEQUENCE [LARGE SCALE GENOMIC DNA]</scope>
    <source>
        <strain evidence="12 13">DNF00320</strain>
    </source>
</reference>
<keyword evidence="3" id="KW-0645">Protease</keyword>